<evidence type="ECO:0000313" key="1">
    <source>
        <dbReference type="EMBL" id="GLY65948.1"/>
    </source>
</evidence>
<comment type="caution">
    <text evidence="1">The sequence shown here is derived from an EMBL/GenBank/DDBJ whole genome shotgun (WGS) entry which is preliminary data.</text>
</comment>
<sequence length="71" mass="7778">MTGGDRLQRGSFPMVQFDIHGPRLSLRPGRRPRPGSLGFRLNCIKTGGHPIVGGEIWHSAWVSRIVGRTSG</sequence>
<dbReference type="EMBL" id="BSTI01000005">
    <property type="protein sequence ID" value="GLY65948.1"/>
    <property type="molecule type" value="Genomic_DNA"/>
</dbReference>
<dbReference type="Proteomes" id="UP001165136">
    <property type="component" value="Unassembled WGS sequence"/>
</dbReference>
<protein>
    <submittedName>
        <fullName evidence="1">Uncharacterized protein</fullName>
    </submittedName>
</protein>
<reference evidence="1" key="1">
    <citation type="submission" date="2023-03" db="EMBL/GenBank/DDBJ databases">
        <title>Amycolatopsis taiwanensis NBRC 103393.</title>
        <authorList>
            <person name="Ichikawa N."/>
            <person name="Sato H."/>
            <person name="Tonouchi N."/>
        </authorList>
    </citation>
    <scope>NUCLEOTIDE SEQUENCE</scope>
    <source>
        <strain evidence="1">NBRC 103393</strain>
    </source>
</reference>
<organism evidence="1 2">
    <name type="scientific">Amycolatopsis taiwanensis</name>
    <dbReference type="NCBI Taxonomy" id="342230"/>
    <lineage>
        <taxon>Bacteria</taxon>
        <taxon>Bacillati</taxon>
        <taxon>Actinomycetota</taxon>
        <taxon>Actinomycetes</taxon>
        <taxon>Pseudonocardiales</taxon>
        <taxon>Pseudonocardiaceae</taxon>
        <taxon>Amycolatopsis</taxon>
    </lineage>
</organism>
<gene>
    <name evidence="1" type="ORF">Atai01_25670</name>
</gene>
<keyword evidence="2" id="KW-1185">Reference proteome</keyword>
<evidence type="ECO:0000313" key="2">
    <source>
        <dbReference type="Proteomes" id="UP001165136"/>
    </source>
</evidence>
<dbReference type="AlphaFoldDB" id="A0A9W6VCA8"/>
<accession>A0A9W6VCA8</accession>
<proteinExistence type="predicted"/>
<name>A0A9W6VCA8_9PSEU</name>